<dbReference type="Pfam" id="PF20169">
    <property type="entry name" value="DUF6537"/>
    <property type="match status" value="1"/>
</dbReference>
<evidence type="ECO:0000313" key="5">
    <source>
        <dbReference type="Proteomes" id="UP000626220"/>
    </source>
</evidence>
<name>A0A8J3M5G4_9RHOB</name>
<dbReference type="EMBL" id="BNCJ01000002">
    <property type="protein sequence ID" value="GHF42816.1"/>
    <property type="molecule type" value="Genomic_DNA"/>
</dbReference>
<keyword evidence="1" id="KW-0560">Oxidoreductase</keyword>
<dbReference type="InterPro" id="IPR051457">
    <property type="entry name" value="2-oxoacid:Fd_oxidoreductase"/>
</dbReference>
<comment type="caution">
    <text evidence="4">The sequence shown here is derived from an EMBL/GenBank/DDBJ whole genome shotgun (WGS) entry which is preliminary data.</text>
</comment>
<accession>A0A8J3M5G4</accession>
<dbReference type="CDD" id="cd07034">
    <property type="entry name" value="TPP_PYR_PFOR_IOR-alpha_like"/>
    <property type="match status" value="1"/>
</dbReference>
<dbReference type="InterPro" id="IPR029061">
    <property type="entry name" value="THDP-binding"/>
</dbReference>
<keyword evidence="5" id="KW-1185">Reference proteome</keyword>
<organism evidence="4 5">
    <name type="scientific">Seohaeicola zhoushanensis</name>
    <dbReference type="NCBI Taxonomy" id="1569283"/>
    <lineage>
        <taxon>Bacteria</taxon>
        <taxon>Pseudomonadati</taxon>
        <taxon>Pseudomonadota</taxon>
        <taxon>Alphaproteobacteria</taxon>
        <taxon>Rhodobacterales</taxon>
        <taxon>Roseobacteraceae</taxon>
        <taxon>Seohaeicola</taxon>
    </lineage>
</organism>
<evidence type="ECO:0000259" key="2">
    <source>
        <dbReference type="Pfam" id="PF01558"/>
    </source>
</evidence>
<dbReference type="NCBIfam" id="NF009588">
    <property type="entry name" value="PRK13029.1"/>
    <property type="match status" value="1"/>
</dbReference>
<evidence type="ECO:0000313" key="4">
    <source>
        <dbReference type="EMBL" id="GHF42816.1"/>
    </source>
</evidence>
<evidence type="ECO:0000256" key="1">
    <source>
        <dbReference type="ARBA" id="ARBA00023002"/>
    </source>
</evidence>
<reference evidence="4" key="2">
    <citation type="submission" date="2020-09" db="EMBL/GenBank/DDBJ databases">
        <authorList>
            <person name="Sun Q."/>
            <person name="Kim S."/>
        </authorList>
    </citation>
    <scope>NUCLEOTIDE SEQUENCE</scope>
    <source>
        <strain evidence="4">KCTC 42650</strain>
    </source>
</reference>
<protein>
    <submittedName>
        <fullName evidence="4">MFS transporter</fullName>
    </submittedName>
</protein>
<dbReference type="NCBIfam" id="NF009589">
    <property type="entry name" value="PRK13030.1"/>
    <property type="match status" value="1"/>
</dbReference>
<dbReference type="Gene3D" id="3.40.920.10">
    <property type="entry name" value="Pyruvate-ferredoxin oxidoreductase, PFOR, domain III"/>
    <property type="match status" value="1"/>
</dbReference>
<feature type="domain" description="Pyruvate/ketoisovalerate oxidoreductase catalytic" evidence="2">
    <location>
        <begin position="726"/>
        <end position="912"/>
    </location>
</feature>
<dbReference type="Gene3D" id="3.40.50.970">
    <property type="match status" value="1"/>
</dbReference>
<dbReference type="InterPro" id="IPR002880">
    <property type="entry name" value="Pyrv_Fd/Flavodoxin_OxRdtase_N"/>
</dbReference>
<dbReference type="GO" id="GO:0016903">
    <property type="term" value="F:oxidoreductase activity, acting on the aldehyde or oxo group of donors"/>
    <property type="evidence" value="ECO:0007669"/>
    <property type="project" value="InterPro"/>
</dbReference>
<feature type="domain" description="DUF6537" evidence="3">
    <location>
        <begin position="935"/>
        <end position="1122"/>
    </location>
</feature>
<sequence length="1129" mass="122704">MTDQSSPYQTYKLSDRYDLPRGRVFLSGTQALVRIMLDQARRDRAAGLNTAGFVSGYRGSPLGGVDLEMWKNKDRLEQARVTFQPAVNEDLGATLVLGAQQAVLHPKAEVEGVFSMWYGKGPGVDRSGDALKHGNAYGSAPRGGVLVVAGDDHGCVSSSMPHQSDVAFMAWFMPTLNPASVAEYLEFGEYGIALSRFSGCWVGFKAISETVESAMSVDLPEDRVFTFPEIDLPPGGLHIRRADLPSPEIETRLTFKLKAVEAFVEANPIDRRIYDTEHAHFGFVTTGKGHLDLMEALRLLGLDEAACRRLGIDIYKVGMVWPLALRDALRFVNGKTEVMVIEEKRGIIESQFKEYFYDWPGDKPERMVGKFDEDGAPLVPWTGELSPRMLAPLIARRLAKHFPEEGLLERAARVTEAPVPALNIPGATRTPYFCSGCPHNTSTKVPEGSRAASGIGCHVMASWMDRSTDGYAQMGGEGVPHVAASRFTGNGHIFQNLGEGTWYHSGSLAIRQAVAAGTNITYKILYNDAVAMTGGQPVDGPVSVLGIAQTCRAEGVQRIALISDNIGKFSTGDFPPGTSFHDRAALDTVQRELREVKGVSVLIYEQTCATEKRRRRKRGTMEDPKRFAFINDLVCEGCGDCSVESNCLSVEPLETDFGRKRKINLSTCNKDFSCLNGFCPSFVTVEGATRRRKRGAEVDLAAVAGLPHPQLPSLGKPWDLLVAGVGGTGVVTVGALITMAAHLEGKGASVLDFTGFAQKFGTVIGYVRLAETPAAIQQVRIGNASADALIACDAVVASAPKASAHYRKGTRVVLNRAEMPTGDLVLRRDADLKIDQREALVRATVGSDNVLAADANALAERLMGDAVFANIILLGAAWQQGLVPVSELALKQAILLNGTAVEANARAFDIGRLLAARPEALHVPETPALPQDAASLVARRAAFLTGYQDAAYAARYRATLDAFRARGASDDLVALAAKSLFKLMAIKDEYEVARLMTQTGFEDRLRQEFDGDFKVNYHFAPPVLPLGKDARGRPVKRSFGAWMTPVLRGLARFKRLRGTAIDPFGYTHDRRLDRELLTWFEALLQQLPLNDQAAEILAAPMEIRGYGPVREKAAAEVRARIAQLQSAGR</sequence>
<dbReference type="SUPFAM" id="SSF53323">
    <property type="entry name" value="Pyruvate-ferredoxin oxidoreductase, PFOR, domain III"/>
    <property type="match status" value="1"/>
</dbReference>
<dbReference type="AlphaFoldDB" id="A0A8J3M5G4"/>
<dbReference type="InterPro" id="IPR046667">
    <property type="entry name" value="DUF6537"/>
</dbReference>
<dbReference type="RefSeq" id="WP_189679240.1">
    <property type="nucleotide sequence ID" value="NZ_BNCJ01000002.1"/>
</dbReference>
<gene>
    <name evidence="4" type="ORF">GCM10017056_13270</name>
</gene>
<reference evidence="4" key="1">
    <citation type="journal article" date="2014" name="Int. J. Syst. Evol. Microbiol.">
        <title>Complete genome sequence of Corynebacterium casei LMG S-19264T (=DSM 44701T), isolated from a smear-ripened cheese.</title>
        <authorList>
            <consortium name="US DOE Joint Genome Institute (JGI-PGF)"/>
            <person name="Walter F."/>
            <person name="Albersmeier A."/>
            <person name="Kalinowski J."/>
            <person name="Ruckert C."/>
        </authorList>
    </citation>
    <scope>NUCLEOTIDE SEQUENCE</scope>
    <source>
        <strain evidence="4">KCTC 42650</strain>
    </source>
</reference>
<evidence type="ECO:0000259" key="3">
    <source>
        <dbReference type="Pfam" id="PF20169"/>
    </source>
</evidence>
<dbReference type="Pfam" id="PF01558">
    <property type="entry name" value="POR"/>
    <property type="match status" value="1"/>
</dbReference>
<dbReference type="PANTHER" id="PTHR48084:SF3">
    <property type="entry name" value="SUBUNIT OF PYRUVATE:FLAVODOXIN OXIDOREDUCTASE"/>
    <property type="match status" value="1"/>
</dbReference>
<dbReference type="Proteomes" id="UP000626220">
    <property type="component" value="Unassembled WGS sequence"/>
</dbReference>
<dbReference type="InterPro" id="IPR019752">
    <property type="entry name" value="Pyrv/ketoisovalerate_OxRed_cat"/>
</dbReference>
<dbReference type="SUPFAM" id="SSF52518">
    <property type="entry name" value="Thiamin diphosphate-binding fold (THDP-binding)"/>
    <property type="match status" value="2"/>
</dbReference>
<dbReference type="PANTHER" id="PTHR48084">
    <property type="entry name" value="2-OXOGLUTARATE OXIDOREDUCTASE SUBUNIT KORB-RELATED"/>
    <property type="match status" value="1"/>
</dbReference>
<dbReference type="InterPro" id="IPR002869">
    <property type="entry name" value="Pyrv_flavodox_OxRed_cen"/>
</dbReference>
<proteinExistence type="predicted"/>